<protein>
    <submittedName>
        <fullName evidence="2">YCII-related</fullName>
    </submittedName>
</protein>
<sequence length="114" mass="12908">MSPNLSNFVIWAPDQQDEHALSRRMAVRTEHLLITKQNSDNGSFVFGGGTLDGHSVPHSPPFPLNGSMFVLKCESMEQVRKIIESDPYYTGNVWDKERIEIKPILLFDPPVDKP</sequence>
<dbReference type="InterPro" id="IPR011008">
    <property type="entry name" value="Dimeric_a/b-barrel"/>
</dbReference>
<accession>A0A0F7SEQ9</accession>
<dbReference type="Pfam" id="PF03795">
    <property type="entry name" value="YCII"/>
    <property type="match status" value="1"/>
</dbReference>
<dbReference type="Gene3D" id="3.30.70.1060">
    <property type="entry name" value="Dimeric alpha+beta barrel"/>
    <property type="match status" value="1"/>
</dbReference>
<dbReference type="InterPro" id="IPR051807">
    <property type="entry name" value="Sec-metab_biosynth-assoc"/>
</dbReference>
<dbReference type="PANTHER" id="PTHR33606">
    <property type="entry name" value="PROTEIN YCII"/>
    <property type="match status" value="1"/>
</dbReference>
<evidence type="ECO:0000313" key="2">
    <source>
        <dbReference type="EMBL" id="CDZ96966.1"/>
    </source>
</evidence>
<dbReference type="AlphaFoldDB" id="A0A0F7SEQ9"/>
<dbReference type="InterPro" id="IPR005545">
    <property type="entry name" value="YCII"/>
</dbReference>
<reference evidence="2" key="1">
    <citation type="submission" date="2014-08" db="EMBL/GenBank/DDBJ databases">
        <authorList>
            <person name="Sharma Rahul"/>
            <person name="Thines Marco"/>
        </authorList>
    </citation>
    <scope>NUCLEOTIDE SEQUENCE</scope>
</reference>
<feature type="domain" description="YCII-related" evidence="1">
    <location>
        <begin position="8"/>
        <end position="97"/>
    </location>
</feature>
<proteinExistence type="predicted"/>
<dbReference type="SUPFAM" id="SSF54909">
    <property type="entry name" value="Dimeric alpha+beta barrel"/>
    <property type="match status" value="1"/>
</dbReference>
<organism evidence="2">
    <name type="scientific">Phaffia rhodozyma</name>
    <name type="common">Yeast</name>
    <name type="synonym">Xanthophyllomyces dendrorhous</name>
    <dbReference type="NCBI Taxonomy" id="264483"/>
    <lineage>
        <taxon>Eukaryota</taxon>
        <taxon>Fungi</taxon>
        <taxon>Dikarya</taxon>
        <taxon>Basidiomycota</taxon>
        <taxon>Agaricomycotina</taxon>
        <taxon>Tremellomycetes</taxon>
        <taxon>Cystofilobasidiales</taxon>
        <taxon>Mrakiaceae</taxon>
        <taxon>Phaffia</taxon>
    </lineage>
</organism>
<evidence type="ECO:0000259" key="1">
    <source>
        <dbReference type="Pfam" id="PF03795"/>
    </source>
</evidence>
<dbReference type="EMBL" id="LN483167">
    <property type="protein sequence ID" value="CDZ96966.1"/>
    <property type="molecule type" value="Genomic_DNA"/>
</dbReference>
<name>A0A0F7SEQ9_PHARH</name>
<dbReference type="PANTHER" id="PTHR33606:SF3">
    <property type="entry name" value="PROTEIN YCII"/>
    <property type="match status" value="1"/>
</dbReference>